<evidence type="ECO:0000256" key="1">
    <source>
        <dbReference type="ARBA" id="ARBA00004196"/>
    </source>
</evidence>
<evidence type="ECO:0000256" key="5">
    <source>
        <dbReference type="SAM" id="SignalP"/>
    </source>
</evidence>
<evidence type="ECO:0000313" key="7">
    <source>
        <dbReference type="Proteomes" id="UP000037982"/>
    </source>
</evidence>
<dbReference type="PANTHER" id="PTHR42953:SF1">
    <property type="entry name" value="METAL-BINDING PROTEIN HI_0362-RELATED"/>
    <property type="match status" value="1"/>
</dbReference>
<feature type="chain" id="PRO_5005863465" evidence="5">
    <location>
        <begin position="21"/>
        <end position="313"/>
    </location>
</feature>
<proteinExistence type="predicted"/>
<evidence type="ECO:0000256" key="2">
    <source>
        <dbReference type="ARBA" id="ARBA00022448"/>
    </source>
</evidence>
<dbReference type="PANTHER" id="PTHR42953">
    <property type="entry name" value="HIGH-AFFINITY ZINC UPTAKE SYSTEM PROTEIN ZNUA-RELATED"/>
    <property type="match status" value="1"/>
</dbReference>
<evidence type="ECO:0000313" key="6">
    <source>
        <dbReference type="EMBL" id="KPC62694.1"/>
    </source>
</evidence>
<comment type="caution">
    <text evidence="6">The sequence shown here is derived from an EMBL/GenBank/DDBJ whole genome shotgun (WGS) entry which is preliminary data.</text>
</comment>
<organism evidence="6 7">
    <name type="scientific">Streptomyces chattanoogensis</name>
    <dbReference type="NCBI Taxonomy" id="66876"/>
    <lineage>
        <taxon>Bacteria</taxon>
        <taxon>Bacillati</taxon>
        <taxon>Actinomycetota</taxon>
        <taxon>Actinomycetes</taxon>
        <taxon>Kitasatosporales</taxon>
        <taxon>Streptomycetaceae</taxon>
        <taxon>Streptomyces</taxon>
    </lineage>
</organism>
<dbReference type="PATRIC" id="fig|66876.3.peg.4007"/>
<sequence length="313" mass="33204">MRASSIRGRASLTGMGVVLALVCGCGNTTNGVAPGSSRSGASSPVVPVVASTNVYGNIARQIGGDRVKVVSIISDPAQDPHSYEASTQNRLELSKAKVVIENGGGYDDFIGRMLDGSKNSSPTVIDAVQVSGKAAKEGTDLNEHVWYDFPTMRKLADRIAAALAKAAPADADTFRQHAKTFKERLTTLENKEQQIRAAHSGAPVAVTEPVPLYLTEASGLRNKTPADFSQAVEEGSDVSPRSLRQTLALYTGNHVQALIYNQQTSSPETEQVKKAAEEHGIPVVPVTETLPPGEDYIGWMKANVAALKHALDT</sequence>
<dbReference type="AlphaFoldDB" id="A0A0N0XV70"/>
<feature type="signal peptide" evidence="5">
    <location>
        <begin position="1"/>
        <end position="20"/>
    </location>
</feature>
<dbReference type="Pfam" id="PF01297">
    <property type="entry name" value="ZnuA"/>
    <property type="match status" value="1"/>
</dbReference>
<dbReference type="InterPro" id="IPR050492">
    <property type="entry name" value="Bact_metal-bind_prot9"/>
</dbReference>
<keyword evidence="2" id="KW-0813">Transport</keyword>
<dbReference type="EMBL" id="LGKG01000137">
    <property type="protein sequence ID" value="KPC62694.1"/>
    <property type="molecule type" value="Genomic_DNA"/>
</dbReference>
<keyword evidence="7" id="KW-1185">Reference proteome</keyword>
<reference evidence="7" key="1">
    <citation type="submission" date="2015-07" db="EMBL/GenBank/DDBJ databases">
        <authorList>
            <person name="Ju K.-S."/>
            <person name="Doroghazi J.R."/>
            <person name="Metcalf W.W."/>
        </authorList>
    </citation>
    <scope>NUCLEOTIDE SEQUENCE [LARGE SCALE GENOMIC DNA]</scope>
    <source>
        <strain evidence="7">NRRL ISP-5002</strain>
    </source>
</reference>
<protein>
    <submittedName>
        <fullName evidence="6">ABC transporter substrate-binding protein</fullName>
    </submittedName>
</protein>
<dbReference type="GO" id="GO:0030001">
    <property type="term" value="P:metal ion transport"/>
    <property type="evidence" value="ECO:0007669"/>
    <property type="project" value="InterPro"/>
</dbReference>
<dbReference type="Gene3D" id="3.40.50.1980">
    <property type="entry name" value="Nitrogenase molybdenum iron protein domain"/>
    <property type="match status" value="2"/>
</dbReference>
<comment type="subcellular location">
    <subcellularLocation>
        <location evidence="1">Cell envelope</location>
    </subcellularLocation>
</comment>
<keyword evidence="3" id="KW-0479">Metal-binding</keyword>
<dbReference type="SUPFAM" id="SSF53807">
    <property type="entry name" value="Helical backbone' metal receptor"/>
    <property type="match status" value="1"/>
</dbReference>
<evidence type="ECO:0000256" key="4">
    <source>
        <dbReference type="ARBA" id="ARBA00022729"/>
    </source>
</evidence>
<evidence type="ECO:0000256" key="3">
    <source>
        <dbReference type="ARBA" id="ARBA00022723"/>
    </source>
</evidence>
<dbReference type="GO" id="GO:0030313">
    <property type="term" value="C:cell envelope"/>
    <property type="evidence" value="ECO:0007669"/>
    <property type="project" value="UniProtKB-SubCell"/>
</dbReference>
<dbReference type="InterPro" id="IPR006127">
    <property type="entry name" value="ZnuA-like"/>
</dbReference>
<gene>
    <name evidence="6" type="ORF">ADL29_18330</name>
</gene>
<dbReference type="PROSITE" id="PS51257">
    <property type="entry name" value="PROKAR_LIPOPROTEIN"/>
    <property type="match status" value="1"/>
</dbReference>
<name>A0A0N0XV70_9ACTN</name>
<accession>A0A0N0XV70</accession>
<dbReference type="RefSeq" id="WP_053924710.1">
    <property type="nucleotide sequence ID" value="NZ_LGKG01000137.1"/>
</dbReference>
<dbReference type="GO" id="GO:0046872">
    <property type="term" value="F:metal ion binding"/>
    <property type="evidence" value="ECO:0007669"/>
    <property type="project" value="UniProtKB-KW"/>
</dbReference>
<keyword evidence="4 5" id="KW-0732">Signal</keyword>
<dbReference type="Proteomes" id="UP000037982">
    <property type="component" value="Unassembled WGS sequence"/>
</dbReference>